<comment type="similarity">
    <text evidence="2">Belongs to the SusD family.</text>
</comment>
<dbReference type="Gene3D" id="1.25.40.390">
    <property type="match status" value="1"/>
</dbReference>
<keyword evidence="3" id="KW-0732">Signal</keyword>
<evidence type="ECO:0000256" key="4">
    <source>
        <dbReference type="ARBA" id="ARBA00023136"/>
    </source>
</evidence>
<comment type="caution">
    <text evidence="8">The sequence shown here is derived from an EMBL/GenBank/DDBJ whole genome shotgun (WGS) entry which is preliminary data.</text>
</comment>
<evidence type="ECO:0000313" key="8">
    <source>
        <dbReference type="EMBL" id="TKC08617.1"/>
    </source>
</evidence>
<dbReference type="EMBL" id="SWBQ01000001">
    <property type="protein sequence ID" value="TKC08617.1"/>
    <property type="molecule type" value="Genomic_DNA"/>
</dbReference>
<keyword evidence="9" id="KW-1185">Reference proteome</keyword>
<evidence type="ECO:0000256" key="1">
    <source>
        <dbReference type="ARBA" id="ARBA00004442"/>
    </source>
</evidence>
<keyword evidence="4" id="KW-0472">Membrane</keyword>
<dbReference type="OrthoDB" id="1080118at2"/>
<dbReference type="AlphaFoldDB" id="A0A4U1CLE1"/>
<evidence type="ECO:0000313" key="9">
    <source>
        <dbReference type="Proteomes" id="UP000307244"/>
    </source>
</evidence>
<dbReference type="Proteomes" id="UP000307244">
    <property type="component" value="Unassembled WGS sequence"/>
</dbReference>
<name>A0A4U1CLE1_9SPHI</name>
<dbReference type="GO" id="GO:0009279">
    <property type="term" value="C:cell outer membrane"/>
    <property type="evidence" value="ECO:0007669"/>
    <property type="project" value="UniProtKB-SubCell"/>
</dbReference>
<feature type="domain" description="SusD-like N-terminal" evidence="7">
    <location>
        <begin position="102"/>
        <end position="251"/>
    </location>
</feature>
<evidence type="ECO:0000256" key="3">
    <source>
        <dbReference type="ARBA" id="ARBA00022729"/>
    </source>
</evidence>
<dbReference type="InterPro" id="IPR033985">
    <property type="entry name" value="SusD-like_N"/>
</dbReference>
<dbReference type="InterPro" id="IPR011990">
    <property type="entry name" value="TPR-like_helical_dom_sf"/>
</dbReference>
<dbReference type="InterPro" id="IPR012944">
    <property type="entry name" value="SusD_RagB_dom"/>
</dbReference>
<reference evidence="8 9" key="1">
    <citation type="submission" date="2019-04" db="EMBL/GenBank/DDBJ databases">
        <title>Pedobacter sp. RP-3-15 sp. nov., isolated from Arctic soil.</title>
        <authorList>
            <person name="Dahal R.H."/>
            <person name="Kim D.-U."/>
        </authorList>
    </citation>
    <scope>NUCLEOTIDE SEQUENCE [LARGE SCALE GENOMIC DNA]</scope>
    <source>
        <strain evidence="8 9">RP-3-15</strain>
    </source>
</reference>
<dbReference type="Gene3D" id="2.20.20.130">
    <property type="match status" value="1"/>
</dbReference>
<dbReference type="CDD" id="cd08977">
    <property type="entry name" value="SusD"/>
    <property type="match status" value="1"/>
</dbReference>
<dbReference type="Pfam" id="PF14322">
    <property type="entry name" value="SusD-like_3"/>
    <property type="match status" value="1"/>
</dbReference>
<accession>A0A4U1CLE1</accession>
<feature type="domain" description="RagB/SusD" evidence="6">
    <location>
        <begin position="365"/>
        <end position="451"/>
    </location>
</feature>
<evidence type="ECO:0000256" key="2">
    <source>
        <dbReference type="ARBA" id="ARBA00006275"/>
    </source>
</evidence>
<dbReference type="PROSITE" id="PS51257">
    <property type="entry name" value="PROKAR_LIPOPROTEIN"/>
    <property type="match status" value="1"/>
</dbReference>
<evidence type="ECO:0000256" key="5">
    <source>
        <dbReference type="ARBA" id="ARBA00023237"/>
    </source>
</evidence>
<keyword evidence="5" id="KW-0998">Cell outer membrane</keyword>
<gene>
    <name evidence="8" type="ORF">FA047_00515</name>
</gene>
<proteinExistence type="inferred from homology"/>
<evidence type="ECO:0000259" key="6">
    <source>
        <dbReference type="Pfam" id="PF07980"/>
    </source>
</evidence>
<organism evidence="8 9">
    <name type="scientific">Pedobacter frigoris</name>
    <dbReference type="NCBI Taxonomy" id="2571272"/>
    <lineage>
        <taxon>Bacteria</taxon>
        <taxon>Pseudomonadati</taxon>
        <taxon>Bacteroidota</taxon>
        <taxon>Sphingobacteriia</taxon>
        <taxon>Sphingobacteriales</taxon>
        <taxon>Sphingobacteriaceae</taxon>
        <taxon>Pedobacter</taxon>
    </lineage>
</organism>
<comment type="subcellular location">
    <subcellularLocation>
        <location evidence="1">Cell outer membrane</location>
    </subcellularLocation>
</comment>
<evidence type="ECO:0000259" key="7">
    <source>
        <dbReference type="Pfam" id="PF14322"/>
    </source>
</evidence>
<dbReference type="SUPFAM" id="SSF48452">
    <property type="entry name" value="TPR-like"/>
    <property type="match status" value="1"/>
</dbReference>
<sequence length="491" mass="53971">MELKNYIMNYYKKLLVGIVLITSLLSCKKSFLDNVSEQGTLIRQDYVTDLKTTNEYLNGVYADMGGNLFHGYHMIYPELIADNVKPVSGSSTNVPLGIHYNWSQQADESSSAVTVSSSAVNFNGFSYGAYRVIRSASYVLEKADEYRSQDPAVADAIKGQAYAIRALSHFLLVNVFAQSYNFTPDASHPGVAYVTTSNWTMPVNNRNTVAEVYLNLVSDLNNAISLLPATSSNTLVMNRNAARALLSRVYLFKGNWLLAKNLARQVGTAVPIMVTNYPAKLFTLTETEALFQLPPSAGAINGYATNFASRYYRPTILFLATSDVSTLLNEDANDARKVWVASAVVSGITQWNVIKFPTAVVPEVSGGGSYYQTVIRSSEMYLTAAEAYAQLNNTDSAGFYLDAIRKRANPTVTATTLTGSALLESIYKERRKELAFEGFRMFDLLRWKKGVNRADALSAATQVLPYPSNNAIAPIPALDVKVSGLVQNLDY</sequence>
<dbReference type="Gene3D" id="1.25.40.900">
    <property type="match status" value="1"/>
</dbReference>
<protein>
    <submittedName>
        <fullName evidence="8">RagB/SusD family nutrient uptake outer membrane protein</fullName>
    </submittedName>
</protein>
<dbReference type="Pfam" id="PF07980">
    <property type="entry name" value="SusD_RagB"/>
    <property type="match status" value="1"/>
</dbReference>